<feature type="compositionally biased region" description="Basic and acidic residues" evidence="6">
    <location>
        <begin position="1974"/>
        <end position="1988"/>
    </location>
</feature>
<organism evidence="9 10">
    <name type="scientific">Oikopleura dioica</name>
    <name type="common">Tunicate</name>
    <dbReference type="NCBI Taxonomy" id="34765"/>
    <lineage>
        <taxon>Eukaryota</taxon>
        <taxon>Metazoa</taxon>
        <taxon>Chordata</taxon>
        <taxon>Tunicata</taxon>
        <taxon>Appendicularia</taxon>
        <taxon>Copelata</taxon>
        <taxon>Oikopleuridae</taxon>
        <taxon>Oikopleura</taxon>
    </lineage>
</organism>
<feature type="region of interest" description="Disordered" evidence="6">
    <location>
        <begin position="1165"/>
        <end position="1185"/>
    </location>
</feature>
<feature type="compositionally biased region" description="Polar residues" evidence="6">
    <location>
        <begin position="1165"/>
        <end position="1184"/>
    </location>
</feature>
<evidence type="ECO:0000256" key="4">
    <source>
        <dbReference type="ARBA" id="ARBA00022989"/>
    </source>
</evidence>
<name>A0ABN7SDE0_OIKDI</name>
<keyword evidence="3" id="KW-0677">Repeat</keyword>
<feature type="transmembrane region" description="Helical" evidence="7">
    <location>
        <begin position="823"/>
        <end position="844"/>
    </location>
</feature>
<sequence>METCNNKAKLKINRGNDFFMEGFNYIFNVSFTTSHKPVEAYDSQVLKFHRPSIGEELAPNIEIKCNSCQSNFHKRVSRTSMVHLTAQPLVINEEDVSCIMNSTSYKYKWTVHQSETEFENCKPASTPVNDDCEEVDINQETSTTGDSSQYLIIKQGILDDNRFYRFTLQIERGGVYRNAGTFILNPNKPPDGGSCEFITQNLGMNGDFRASQSKIEFRCNQWIADERDKPLSYVMRYATLSESPEQCPKRCSTVNPNDVNAGIPTCGLDGNILYKAKGAKLFTFFNNLTDVSRSSQNENIFSYLPLGCQMVCIGIRGETGALKVAEQCEYVAVKEPDNWQLRGIQGLSNLIDQKADPALIFAFAGSFVSILNSKMPPAAPISDASLIPEIPLTPETRLRIRLYVMEITSSTENDYHKQNETLTLAAEDILGGMGHVLEVITNDAVDGSNDRLFKIITQLNDVMYALGRWEVANATPWKLENIKQSKLSIFQSRHFAESLGSECLRALRPINCMSRFNLGFTDIVLPDIPRSAYSDSITTSSELLVTFMTFNPEKIMELDTGTGKKAFDTSLVSFKLWKFANIMVSQSASNDPSDSLREALMSEAIVPLRNLIKPIVIVMPRNKEPTARDIDLGLEPPMLNRHQSCTKTSTLPSATWIRLPPKCARSFLFRSYENAQYIDINIRLATNTTPYDVDKNGVYLTSNGNRRKVEVNCDEEGFCDFENYNVNNDPGVPISQISIENMFETTLVDVKVKTYDIGCSYFNNTDNLWKKNGMAGGIQTSENANRINCTANHTTVFGGETISSPNTIDFDDIDLRPSKNKGAIAMIAGFIGAFAVAAVICRYLDLNDLKYSSTIPHCGPDGPFDYEITIKTGVGWGSGTTANVGIRLYGDQAKSGSRQLGHSNRPFQRGSIEIYQISTLENLGNISKLKIWHDNTGLDPPWFLSRVIVKDLQTKERFYFLVDDWLQIDHNNRLSSVEKEVNHASPEEITLFEEVFRVHRQYQKADSHLWFSIVTRPTRSRYTRLMRLSVASASLFIFTLFTMVWYNLEYRDPKLNLYGFWFDASDIVTGIIASLLTFPISVVLAFLFKRSRSRHSYVHPSRPRTGIEIPLEIEIPNESRPIDLQRDFASSAFSELQSSKKSSEISGDFRKMQLRRGSKFTQESSLTVDASELNSDRSSTNVGSVKTVDSGISSEHLNLVSSRCSKKSLDIKEPMEKELSEDKMEMKPIPFYSADENSQMSSAINHWPVKEHFLDDEIITTDHSSNQCLFPHQTIHLAFFLCISIMILCSIFIYLYAAEFGPDLTNRWMLSLLICLITSLFILEPIKILFLAVIQSLRRVRKDPCESDNLVEHPTIDKYDVSSSRTFNVNPPQGFALEKARENARKLKRLKQLRTYALTQLIFFIVLCISIANETVGDRLIANNISKSEILEPSFEFPNVAIKEDDILRQLNYACDKIERKTNVSKPLGGFYTIRKPAREQPSTCLNGIFFGQKIEKTCGFLEEYTNAAICEGEDWVNYLRQSQEIVLLKNTVVLSIGAVSSSAVVVSRVEGQAIYKAHVTSYSAYVKSWKAGVKLSLFLQLILLVHGLYLLLKLVRKIRNSGLHVFSLKAGNLVLLVSLQITSTIVYITKEILLEESLAIFKDDENATGFYAALQINYIFVVIQSIQLFIVLLSVLSGLRFKRGWHCTNKFVKIFIKSMVIPFLFLLMLMFFFTTAVITVRSWNSSLFDSYTDGFMYMTSLLLRTTERTSGKTEERQSMISFVLMVFFYILGPIIFRGIAKSKGKEQIHDLKFSMARHENFEPQDHELVPFAKKRMRMWLGLQKQKKIRHHVRFEGMITPLSRGSSFCEDFDPVLPENEEMRASPELDEMDDPFFSDSVSAMTKISDASEWTTSRIIEENHSSTGPIEPLHMDYILSKLLNDSIPRLEQQLDQFIDETASLEKLDEILYQLNDKEGSLSSFLTTNSDKPQPTKPEHDQLPSRTKSDPNMKITKRHSKNVFPGMRQTKARAVWGDESNRRPSKITKKD</sequence>
<keyword evidence="10" id="KW-1185">Reference proteome</keyword>
<comment type="subcellular location">
    <subcellularLocation>
        <location evidence="1">Membrane</location>
    </subcellularLocation>
</comment>
<dbReference type="InterPro" id="IPR002859">
    <property type="entry name" value="PKD/REJ-like"/>
</dbReference>
<reference evidence="9 10" key="1">
    <citation type="submission" date="2021-04" db="EMBL/GenBank/DDBJ databases">
        <authorList>
            <person name="Bliznina A."/>
        </authorList>
    </citation>
    <scope>NUCLEOTIDE SEQUENCE [LARGE SCALE GENOMIC DNA]</scope>
</reference>
<dbReference type="PANTHER" id="PTHR46730">
    <property type="entry name" value="POLYCYSTIN-1"/>
    <property type="match status" value="1"/>
</dbReference>
<evidence type="ECO:0000256" key="2">
    <source>
        <dbReference type="ARBA" id="ARBA00022692"/>
    </source>
</evidence>
<dbReference type="Gene3D" id="2.60.60.20">
    <property type="entry name" value="PLAT/LH2 domain"/>
    <property type="match status" value="1"/>
</dbReference>
<accession>A0ABN7SDE0</accession>
<feature type="transmembrane region" description="Helical" evidence="7">
    <location>
        <begin position="1760"/>
        <end position="1781"/>
    </location>
</feature>
<dbReference type="Pfam" id="PF01477">
    <property type="entry name" value="PLAT"/>
    <property type="match status" value="1"/>
</dbReference>
<evidence type="ECO:0000313" key="10">
    <source>
        <dbReference type="Proteomes" id="UP001158576"/>
    </source>
</evidence>
<dbReference type="PANTHER" id="PTHR46730:SF1">
    <property type="entry name" value="PLAT DOMAIN-CONTAINING PROTEIN"/>
    <property type="match status" value="1"/>
</dbReference>
<dbReference type="SMART" id="SM00308">
    <property type="entry name" value="LH2"/>
    <property type="match status" value="1"/>
</dbReference>
<protein>
    <submittedName>
        <fullName evidence="9">Oidioi.mRNA.OKI2018_I69.XSR.g13909.t1.cds</fullName>
    </submittedName>
</protein>
<dbReference type="InterPro" id="IPR000434">
    <property type="entry name" value="PC1"/>
</dbReference>
<feature type="transmembrane region" description="Helical" evidence="7">
    <location>
        <begin position="1277"/>
        <end position="1297"/>
    </location>
</feature>
<keyword evidence="5 7" id="KW-0472">Membrane</keyword>
<keyword evidence="2 7" id="KW-0812">Transmembrane</keyword>
<evidence type="ECO:0000256" key="1">
    <source>
        <dbReference type="ARBA" id="ARBA00004370"/>
    </source>
</evidence>
<evidence type="ECO:0000313" key="9">
    <source>
        <dbReference type="EMBL" id="CAG5094843.1"/>
    </source>
</evidence>
<dbReference type="InterPro" id="IPR036392">
    <property type="entry name" value="PLAT/LH2_dom_sf"/>
</dbReference>
<feature type="transmembrane region" description="Helical" evidence="7">
    <location>
        <begin position="1067"/>
        <end position="1088"/>
    </location>
</feature>
<evidence type="ECO:0000256" key="6">
    <source>
        <dbReference type="SAM" id="MobiDB-lite"/>
    </source>
</evidence>
<evidence type="ECO:0000256" key="5">
    <source>
        <dbReference type="ARBA" id="ARBA00023136"/>
    </source>
</evidence>
<dbReference type="Pfam" id="PF02010">
    <property type="entry name" value="REJ"/>
    <property type="match status" value="1"/>
</dbReference>
<dbReference type="SUPFAM" id="SSF49723">
    <property type="entry name" value="Lipase/lipooxygenase domain (PLAT/LH2 domain)"/>
    <property type="match status" value="1"/>
</dbReference>
<dbReference type="PRINTS" id="PR00500">
    <property type="entry name" value="POLYCYSTIN1"/>
</dbReference>
<keyword evidence="4 7" id="KW-1133">Transmembrane helix</keyword>
<feature type="transmembrane region" description="Helical" evidence="7">
    <location>
        <begin position="1395"/>
        <end position="1412"/>
    </location>
</feature>
<feature type="transmembrane region" description="Helical" evidence="7">
    <location>
        <begin position="1025"/>
        <end position="1047"/>
    </location>
</feature>
<dbReference type="Proteomes" id="UP001158576">
    <property type="component" value="Chromosome XSR"/>
</dbReference>
<evidence type="ECO:0000256" key="3">
    <source>
        <dbReference type="ARBA" id="ARBA00022737"/>
    </source>
</evidence>
<proteinExistence type="predicted"/>
<dbReference type="InterPro" id="IPR001024">
    <property type="entry name" value="PLAT/LH2_dom"/>
</dbReference>
<feature type="transmembrane region" description="Helical" evidence="7">
    <location>
        <begin position="1309"/>
        <end position="1334"/>
    </location>
</feature>
<feature type="transmembrane region" description="Helical" evidence="7">
    <location>
        <begin position="1572"/>
        <end position="1593"/>
    </location>
</feature>
<evidence type="ECO:0000256" key="7">
    <source>
        <dbReference type="SAM" id="Phobius"/>
    </source>
</evidence>
<feature type="compositionally biased region" description="Polar residues" evidence="6">
    <location>
        <begin position="1960"/>
        <end position="1970"/>
    </location>
</feature>
<feature type="transmembrane region" description="Helical" evidence="7">
    <location>
        <begin position="1651"/>
        <end position="1680"/>
    </location>
</feature>
<evidence type="ECO:0000259" key="8">
    <source>
        <dbReference type="SMART" id="SM00308"/>
    </source>
</evidence>
<gene>
    <name evidence="9" type="ORF">OKIOD_LOCUS5467</name>
</gene>
<feature type="transmembrane region" description="Helical" evidence="7">
    <location>
        <begin position="1614"/>
        <end position="1631"/>
    </location>
</feature>
<feature type="domain" description="PLAT" evidence="8">
    <location>
        <begin position="864"/>
        <end position="979"/>
    </location>
</feature>
<feature type="transmembrane region" description="Helical" evidence="7">
    <location>
        <begin position="1701"/>
        <end position="1721"/>
    </location>
</feature>
<feature type="region of interest" description="Disordered" evidence="6">
    <location>
        <begin position="1960"/>
        <end position="2028"/>
    </location>
</feature>
<dbReference type="EMBL" id="OU015569">
    <property type="protein sequence ID" value="CAG5094843.1"/>
    <property type="molecule type" value="Genomic_DNA"/>
</dbReference>